<keyword evidence="2" id="KW-0812">Transmembrane</keyword>
<evidence type="ECO:0000313" key="3">
    <source>
        <dbReference type="EMBL" id="PIA97681.1"/>
    </source>
</evidence>
<reference evidence="3 4" key="1">
    <citation type="submission" date="2015-10" db="EMBL/GenBank/DDBJ databases">
        <title>The cercosporin biosynthetic gene cluster was horizontally transferred to several fungal lineages and shown to be expanded in Cercospora beticola based on microsynteny with recipient genomes.</title>
        <authorList>
            <person name="De Jonge R."/>
            <person name="Ebert M.K."/>
            <person name="Suttle J.C."/>
            <person name="Jurick Ii W.M."/>
            <person name="Secor G.A."/>
            <person name="Thomma B.P."/>
            <person name="Van De Peer Y."/>
            <person name="Bolton M.D."/>
        </authorList>
    </citation>
    <scope>NUCLEOTIDE SEQUENCE [LARGE SCALE GENOMIC DNA]</scope>
    <source>
        <strain evidence="3 4">09-40</strain>
    </source>
</reference>
<feature type="region of interest" description="Disordered" evidence="1">
    <location>
        <begin position="62"/>
        <end position="84"/>
    </location>
</feature>
<dbReference type="EMBL" id="LKMD01000102">
    <property type="protein sequence ID" value="PIA97681.1"/>
    <property type="molecule type" value="Genomic_DNA"/>
</dbReference>
<name>A0A2G5HYV1_CERBT</name>
<protein>
    <submittedName>
        <fullName evidence="3">Uncharacterized protein</fullName>
    </submittedName>
</protein>
<organism evidence="3 4">
    <name type="scientific">Cercospora beticola</name>
    <name type="common">Sugarbeet leaf spot fungus</name>
    <dbReference type="NCBI Taxonomy" id="122368"/>
    <lineage>
        <taxon>Eukaryota</taxon>
        <taxon>Fungi</taxon>
        <taxon>Dikarya</taxon>
        <taxon>Ascomycota</taxon>
        <taxon>Pezizomycotina</taxon>
        <taxon>Dothideomycetes</taxon>
        <taxon>Dothideomycetidae</taxon>
        <taxon>Mycosphaerellales</taxon>
        <taxon>Mycosphaerellaceae</taxon>
        <taxon>Cercospora</taxon>
    </lineage>
</organism>
<dbReference type="Proteomes" id="UP000230605">
    <property type="component" value="Chromosome 2"/>
</dbReference>
<feature type="transmembrane region" description="Helical" evidence="2">
    <location>
        <begin position="16"/>
        <end position="34"/>
    </location>
</feature>
<sequence>MHYHGKKRTQVGRLPSPYFLSAIVLGTNIFRFLIHRLDQFRRVACESSSTTKATSARLVFRGRSKRSRDKNNQYWHDAGLENVS</sequence>
<keyword evidence="2" id="KW-1133">Transmembrane helix</keyword>
<keyword evidence="2" id="KW-0472">Membrane</keyword>
<comment type="caution">
    <text evidence="3">The sequence shown here is derived from an EMBL/GenBank/DDBJ whole genome shotgun (WGS) entry which is preliminary data.</text>
</comment>
<evidence type="ECO:0000256" key="2">
    <source>
        <dbReference type="SAM" id="Phobius"/>
    </source>
</evidence>
<gene>
    <name evidence="3" type="ORF">CB0940_06090</name>
</gene>
<proteinExistence type="predicted"/>
<evidence type="ECO:0000256" key="1">
    <source>
        <dbReference type="SAM" id="MobiDB-lite"/>
    </source>
</evidence>
<dbReference type="AlphaFoldDB" id="A0A2G5HYV1"/>
<accession>A0A2G5HYV1</accession>
<evidence type="ECO:0000313" key="4">
    <source>
        <dbReference type="Proteomes" id="UP000230605"/>
    </source>
</evidence>